<gene>
    <name evidence="2" type="ORF">E0Z10_g9676</name>
</gene>
<dbReference type="Proteomes" id="UP000297716">
    <property type="component" value="Unassembled WGS sequence"/>
</dbReference>
<evidence type="ECO:0000256" key="1">
    <source>
        <dbReference type="SAM" id="MobiDB-lite"/>
    </source>
</evidence>
<feature type="region of interest" description="Disordered" evidence="1">
    <location>
        <begin position="1"/>
        <end position="26"/>
    </location>
</feature>
<dbReference type="AlphaFoldDB" id="A0A4Z0YGK8"/>
<feature type="compositionally biased region" description="Polar residues" evidence="1">
    <location>
        <begin position="1"/>
        <end position="22"/>
    </location>
</feature>
<name>A0A4Z0YGK8_9PEZI</name>
<dbReference type="EMBL" id="SKBN01000317">
    <property type="protein sequence ID" value="TGJ79088.1"/>
    <property type="molecule type" value="Genomic_DNA"/>
</dbReference>
<keyword evidence="3" id="KW-1185">Reference proteome</keyword>
<organism evidence="2 3">
    <name type="scientific">Xylaria hypoxylon</name>
    <dbReference type="NCBI Taxonomy" id="37992"/>
    <lineage>
        <taxon>Eukaryota</taxon>
        <taxon>Fungi</taxon>
        <taxon>Dikarya</taxon>
        <taxon>Ascomycota</taxon>
        <taxon>Pezizomycotina</taxon>
        <taxon>Sordariomycetes</taxon>
        <taxon>Xylariomycetidae</taxon>
        <taxon>Xylariales</taxon>
        <taxon>Xylariaceae</taxon>
        <taxon>Xylaria</taxon>
    </lineage>
</organism>
<evidence type="ECO:0000313" key="2">
    <source>
        <dbReference type="EMBL" id="TGJ79088.1"/>
    </source>
</evidence>
<protein>
    <submittedName>
        <fullName evidence="2">Uncharacterized protein</fullName>
    </submittedName>
</protein>
<reference evidence="2 3" key="1">
    <citation type="submission" date="2019-03" db="EMBL/GenBank/DDBJ databases">
        <title>Draft genome sequence of Xylaria hypoxylon DSM 108379, a ubiquitous saprotrophic-parasitic fungi on hardwood.</title>
        <authorList>
            <person name="Buettner E."/>
            <person name="Leonhardt S."/>
            <person name="Gebauer A.M."/>
            <person name="Liers C."/>
            <person name="Hofrichter M."/>
            <person name="Kellner H."/>
        </authorList>
    </citation>
    <scope>NUCLEOTIDE SEQUENCE [LARGE SCALE GENOMIC DNA]</scope>
    <source>
        <strain evidence="2 3">DSM 108379</strain>
    </source>
</reference>
<sequence length="289" mass="32732">MAPMNARSNTNQRPRQCASTSPRPTPHWQLGDIAFLKHAERFSQTERTELLESGRVYSGATGHPVIILDRSDDSQHYIVMTVSAYASSEYNDYLPPWKQGFHARKDINGFRAFEGSARPNNNKQHLRLADGKTWPKVKTSWVYIYHHILVPASTLINYDKSRSQLRMAPESLQDLVNHIQGRSWRFREQKSTMNTRMEPSEPVAKNFQRNFRQDDKENHQRLPGNIAQPPSKPCPSVLLERTGLNNTSATGSKPLWSTIAAKSTSTATSLTCKAQIQPHSRRGQTAVLA</sequence>
<dbReference type="OrthoDB" id="5243557at2759"/>
<evidence type="ECO:0000313" key="3">
    <source>
        <dbReference type="Proteomes" id="UP000297716"/>
    </source>
</evidence>
<comment type="caution">
    <text evidence="2">The sequence shown here is derived from an EMBL/GenBank/DDBJ whole genome shotgun (WGS) entry which is preliminary data.</text>
</comment>
<proteinExistence type="predicted"/>
<accession>A0A4Z0YGK8</accession>